<reference evidence="12 13" key="1">
    <citation type="submission" date="2019-04" db="EMBL/GenBank/DDBJ databases">
        <authorList>
            <consortium name="Wellcome Sanger Institute Data Sharing"/>
        </authorList>
    </citation>
    <scope>NUCLEOTIDE SEQUENCE [LARGE SCALE GENOMIC DNA]</scope>
</reference>
<dbReference type="GO" id="GO:0032259">
    <property type="term" value="P:methylation"/>
    <property type="evidence" value="ECO:0007669"/>
    <property type="project" value="UniProtKB-KW"/>
</dbReference>
<dbReference type="SMART" id="SM00317">
    <property type="entry name" value="SET"/>
    <property type="match status" value="1"/>
</dbReference>
<feature type="domain" description="SET" evidence="10">
    <location>
        <begin position="3"/>
        <end position="242"/>
    </location>
</feature>
<dbReference type="PROSITE" id="PS01360">
    <property type="entry name" value="ZF_MYND_1"/>
    <property type="match status" value="1"/>
</dbReference>
<dbReference type="Gene3D" id="2.170.270.10">
    <property type="entry name" value="SET domain"/>
    <property type="match status" value="1"/>
</dbReference>
<dbReference type="PANTHER" id="PTHR12197">
    <property type="entry name" value="HISTONE-LYSINE N-METHYLTRANSFERASE SMYD"/>
    <property type="match status" value="1"/>
</dbReference>
<name>A0A8C9SWB1_SCLFO</name>
<dbReference type="Pfam" id="PF00856">
    <property type="entry name" value="SET"/>
    <property type="match status" value="1"/>
</dbReference>
<keyword evidence="4" id="KW-0949">S-adenosyl-L-methionine</keyword>
<dbReference type="InterPro" id="IPR050869">
    <property type="entry name" value="H3K4_H4K5_MeTrfase"/>
</dbReference>
<protein>
    <recommendedName>
        <fullName evidence="1">[histone H3]-lysine(4) N-trimethyltransferase</fullName>
        <ecNumber evidence="1">2.1.1.354</ecNumber>
    </recommendedName>
</protein>
<reference evidence="12" key="2">
    <citation type="submission" date="2025-08" db="UniProtKB">
        <authorList>
            <consortium name="Ensembl"/>
        </authorList>
    </citation>
    <scope>IDENTIFICATION</scope>
</reference>
<evidence type="ECO:0000256" key="7">
    <source>
        <dbReference type="ARBA" id="ARBA00022833"/>
    </source>
</evidence>
<dbReference type="InterPro" id="IPR044420">
    <property type="entry name" value="SMYD3_SET"/>
</dbReference>
<dbReference type="Ensembl" id="ENSSFOT00015060342.1">
    <property type="protein sequence ID" value="ENSSFOP00015040680.1"/>
    <property type="gene ID" value="ENSSFOG00015027818.1"/>
</dbReference>
<dbReference type="SUPFAM" id="SSF82199">
    <property type="entry name" value="SET domain"/>
    <property type="match status" value="1"/>
</dbReference>
<organism evidence="12 13">
    <name type="scientific">Scleropages formosus</name>
    <name type="common">Asian bonytongue</name>
    <name type="synonym">Osteoglossum formosum</name>
    <dbReference type="NCBI Taxonomy" id="113540"/>
    <lineage>
        <taxon>Eukaryota</taxon>
        <taxon>Metazoa</taxon>
        <taxon>Chordata</taxon>
        <taxon>Craniata</taxon>
        <taxon>Vertebrata</taxon>
        <taxon>Euteleostomi</taxon>
        <taxon>Actinopterygii</taxon>
        <taxon>Neopterygii</taxon>
        <taxon>Teleostei</taxon>
        <taxon>Osteoglossocephala</taxon>
        <taxon>Osteoglossomorpha</taxon>
        <taxon>Osteoglossiformes</taxon>
        <taxon>Osteoglossidae</taxon>
        <taxon>Scleropages</taxon>
    </lineage>
</organism>
<dbReference type="GeneTree" id="ENSGT00940000156766"/>
<dbReference type="Pfam" id="PF01753">
    <property type="entry name" value="zf-MYND"/>
    <property type="match status" value="1"/>
</dbReference>
<dbReference type="PROSITE" id="PS50865">
    <property type="entry name" value="ZF_MYND_2"/>
    <property type="match status" value="1"/>
</dbReference>
<evidence type="ECO:0000256" key="3">
    <source>
        <dbReference type="ARBA" id="ARBA00022679"/>
    </source>
</evidence>
<dbReference type="OrthoDB" id="265717at2759"/>
<evidence type="ECO:0000313" key="13">
    <source>
        <dbReference type="Proteomes" id="UP000694397"/>
    </source>
</evidence>
<evidence type="ECO:0000256" key="5">
    <source>
        <dbReference type="ARBA" id="ARBA00022723"/>
    </source>
</evidence>
<dbReference type="InterPro" id="IPR002893">
    <property type="entry name" value="Znf_MYND"/>
</dbReference>
<keyword evidence="3" id="KW-0808">Transferase</keyword>
<evidence type="ECO:0000256" key="2">
    <source>
        <dbReference type="ARBA" id="ARBA00022603"/>
    </source>
</evidence>
<dbReference type="GO" id="GO:0008270">
    <property type="term" value="F:zinc ion binding"/>
    <property type="evidence" value="ECO:0007669"/>
    <property type="project" value="UniProtKB-KW"/>
</dbReference>
<reference evidence="12" key="3">
    <citation type="submission" date="2025-09" db="UniProtKB">
        <authorList>
            <consortium name="Ensembl"/>
        </authorList>
    </citation>
    <scope>IDENTIFICATION</scope>
</reference>
<dbReference type="RefSeq" id="XP_018605860.1">
    <property type="nucleotide sequence ID" value="XM_018750344.2"/>
</dbReference>
<evidence type="ECO:0000259" key="11">
    <source>
        <dbReference type="PROSITE" id="PS50865"/>
    </source>
</evidence>
<dbReference type="InterPro" id="IPR001214">
    <property type="entry name" value="SET_dom"/>
</dbReference>
<dbReference type="Proteomes" id="UP000694397">
    <property type="component" value="Chromosome 15"/>
</dbReference>
<evidence type="ECO:0000256" key="4">
    <source>
        <dbReference type="ARBA" id="ARBA00022691"/>
    </source>
</evidence>
<evidence type="ECO:0000259" key="10">
    <source>
        <dbReference type="PROSITE" id="PS50280"/>
    </source>
</evidence>
<dbReference type="Gene3D" id="1.25.40.970">
    <property type="match status" value="1"/>
</dbReference>
<dbReference type="FunFam" id="2.170.270.10:FF:000013">
    <property type="entry name" value="Histone-lysine N-methyltransferase SMYD1 isoform 1"/>
    <property type="match status" value="1"/>
</dbReference>
<feature type="domain" description="MYND-type" evidence="11">
    <location>
        <begin position="48"/>
        <end position="86"/>
    </location>
</feature>
<dbReference type="Gene3D" id="1.25.40.10">
    <property type="entry name" value="Tetratricopeptide repeat domain"/>
    <property type="match status" value="1"/>
</dbReference>
<comment type="catalytic activity">
    <reaction evidence="8">
        <text>L-lysyl(4)-[histone H3] + 3 S-adenosyl-L-methionine = N(6),N(6),N(6)-trimethyl-L-lysyl(4)-[histone H3] + 3 S-adenosyl-L-homocysteine + 3 H(+)</text>
        <dbReference type="Rhea" id="RHEA:60260"/>
        <dbReference type="Rhea" id="RHEA-COMP:15537"/>
        <dbReference type="Rhea" id="RHEA-COMP:15547"/>
        <dbReference type="ChEBI" id="CHEBI:15378"/>
        <dbReference type="ChEBI" id="CHEBI:29969"/>
        <dbReference type="ChEBI" id="CHEBI:57856"/>
        <dbReference type="ChEBI" id="CHEBI:59789"/>
        <dbReference type="ChEBI" id="CHEBI:61961"/>
        <dbReference type="EC" id="2.1.1.354"/>
    </reaction>
</comment>
<gene>
    <name evidence="12" type="primary">SMYD3</name>
    <name evidence="12" type="synonym">smyd3</name>
</gene>
<evidence type="ECO:0000313" key="12">
    <source>
        <dbReference type="Ensembl" id="ENSSFOP00015040680.1"/>
    </source>
</evidence>
<dbReference type="GeneID" id="108933340"/>
<evidence type="ECO:0000256" key="6">
    <source>
        <dbReference type="ARBA" id="ARBA00022771"/>
    </source>
</evidence>
<dbReference type="InterPro" id="IPR011990">
    <property type="entry name" value="TPR-like_helical_dom_sf"/>
</dbReference>
<dbReference type="EC" id="2.1.1.354" evidence="1"/>
<proteinExistence type="predicted"/>
<dbReference type="InterPro" id="IPR046341">
    <property type="entry name" value="SET_dom_sf"/>
</dbReference>
<keyword evidence="7" id="KW-0862">Zinc</keyword>
<keyword evidence="2" id="KW-0489">Methyltransferase</keyword>
<dbReference type="SUPFAM" id="SSF48452">
    <property type="entry name" value="TPR-like"/>
    <property type="match status" value="1"/>
</dbReference>
<evidence type="ECO:0000256" key="8">
    <source>
        <dbReference type="ARBA" id="ARBA00047571"/>
    </source>
</evidence>
<dbReference type="Gene3D" id="1.10.220.160">
    <property type="match status" value="1"/>
</dbReference>
<dbReference type="GO" id="GO:0140999">
    <property type="term" value="F:histone H3K4 trimethyltransferase activity"/>
    <property type="evidence" value="ECO:0007669"/>
    <property type="project" value="UniProtKB-EC"/>
</dbReference>
<evidence type="ECO:0000256" key="9">
    <source>
        <dbReference type="PROSITE-ProRule" id="PRU00134"/>
    </source>
</evidence>
<accession>A0A8C9SWB1</accession>
<dbReference type="Gene3D" id="6.10.140.2220">
    <property type="match status" value="1"/>
</dbReference>
<keyword evidence="5" id="KW-0479">Metal-binding</keyword>
<keyword evidence="13" id="KW-1185">Reference proteome</keyword>
<dbReference type="GO" id="GO:0005634">
    <property type="term" value="C:nucleus"/>
    <property type="evidence" value="ECO:0007669"/>
    <property type="project" value="TreeGrafter"/>
</dbReference>
<evidence type="ECO:0000256" key="1">
    <source>
        <dbReference type="ARBA" id="ARBA00012182"/>
    </source>
</evidence>
<sequence length="431" mass="48931">MESRVERFCSQGKGHGLRALVPLKAGELVFTAQPYAHTVSKSAMKTTCANCFSRKETLLRCSGCKTARYCNPACQRQAWPEHKRECKCLRSLLPRIPGTLHDSVRLVARVIFRLLDPKPSPAEQLYSLVELESHVSEMGAEKMEGLEQLCTMLLLYLKEEVSDLSQLPPGLGPIDLFAKVTCNCFTISDGELKEAGVGLYPSMSLLNHDCKPNCVVMFEGVQLHLRAIQEIKALEELTISYIDVVMPSEDRKRQLQKQYHFLCKCVRCTTADKDADMLAGDEVVWRHFCDAIPRMEQLQSECQWKQLLGQCQALLGDCRGTAVPDRNVYALRLLDLAVDACVNLGQWERALEYGTRTLEPYRFYYTDAHPARAVQLMRVGKLQHYLGRLEEVRRTLRQAYDIMKVTHGSEHALVVELRRMLDECRAELGCT</sequence>
<dbReference type="CTD" id="64754"/>
<keyword evidence="6 9" id="KW-0863">Zinc-finger</keyword>
<dbReference type="PANTHER" id="PTHR12197:SF288">
    <property type="entry name" value="HISTONE-LYSINE N-METHYLTRANSFERASE SMYD3"/>
    <property type="match status" value="1"/>
</dbReference>
<dbReference type="KEGG" id="sfm:108933340"/>
<dbReference type="PROSITE" id="PS50280">
    <property type="entry name" value="SET"/>
    <property type="match status" value="1"/>
</dbReference>
<dbReference type="AlphaFoldDB" id="A0A8C9SWB1"/>
<dbReference type="CDD" id="cd19203">
    <property type="entry name" value="SET_SMYD3"/>
    <property type="match status" value="1"/>
</dbReference>